<dbReference type="InterPro" id="IPR001789">
    <property type="entry name" value="Sig_transdc_resp-reg_receiver"/>
</dbReference>
<dbReference type="OrthoDB" id="9802426at2"/>
<keyword evidence="7" id="KW-0804">Transcription</keyword>
<keyword evidence="15" id="KW-1185">Reference proteome</keyword>
<feature type="domain" description="OmpR/PhoB-type" evidence="13">
    <location>
        <begin position="155"/>
        <end position="255"/>
    </location>
</feature>
<dbReference type="AlphaFoldDB" id="A0A1I3XCS7"/>
<feature type="domain" description="Response regulatory" evidence="12">
    <location>
        <begin position="6"/>
        <end position="120"/>
    </location>
</feature>
<organism evidence="14 15">
    <name type="scientific">Falsiroseomonas stagni DSM 19981</name>
    <dbReference type="NCBI Taxonomy" id="1123062"/>
    <lineage>
        <taxon>Bacteria</taxon>
        <taxon>Pseudomonadati</taxon>
        <taxon>Pseudomonadota</taxon>
        <taxon>Alphaproteobacteria</taxon>
        <taxon>Acetobacterales</taxon>
        <taxon>Roseomonadaceae</taxon>
        <taxon>Falsiroseomonas</taxon>
    </lineage>
</organism>
<dbReference type="Proteomes" id="UP000199473">
    <property type="component" value="Unassembled WGS sequence"/>
</dbReference>
<evidence type="ECO:0000259" key="12">
    <source>
        <dbReference type="PROSITE" id="PS50110"/>
    </source>
</evidence>
<name>A0A1I3XCS7_9PROT</name>
<dbReference type="GO" id="GO:0032993">
    <property type="term" value="C:protein-DNA complex"/>
    <property type="evidence" value="ECO:0007669"/>
    <property type="project" value="TreeGrafter"/>
</dbReference>
<evidence type="ECO:0000256" key="9">
    <source>
        <dbReference type="PROSITE-ProRule" id="PRU00169"/>
    </source>
</evidence>
<proteinExistence type="predicted"/>
<feature type="region of interest" description="Disordered" evidence="11">
    <location>
        <begin position="131"/>
        <end position="151"/>
    </location>
</feature>
<feature type="modified residue" description="4-aspartylphosphate" evidence="9">
    <location>
        <position position="55"/>
    </location>
</feature>
<keyword evidence="2" id="KW-0963">Cytoplasm</keyword>
<sequence>MASPSRIAVVEDEADLREVVVDYLRLQGFAVFACADSTALDAVLAGGDVDVVLLDLNLPREGGLSIARRLRALPRPPGIIMVTALGETVDRVVGLEVGADDYIGKPFELREMLARLRSVLRRRVAVPVAPSPVAAPPEAPVGPRSTTPPAPAARATHLRFAGFTLCQDSRRLLDPTQREVPLTTMEVDLLLILATHPGQVLSRERLLVLARGKDADPLDRSIDVRITRLRRKIEADPANPRLIRTLRGQGYVFTPDGTPDGA</sequence>
<evidence type="ECO:0000259" key="13">
    <source>
        <dbReference type="PROSITE" id="PS51755"/>
    </source>
</evidence>
<keyword evidence="5" id="KW-0805">Transcription regulation</keyword>
<dbReference type="Gene3D" id="6.10.250.690">
    <property type="match status" value="1"/>
</dbReference>
<evidence type="ECO:0000256" key="8">
    <source>
        <dbReference type="ARBA" id="ARBA00067337"/>
    </source>
</evidence>
<evidence type="ECO:0000256" key="11">
    <source>
        <dbReference type="SAM" id="MobiDB-lite"/>
    </source>
</evidence>
<keyword evidence="3 9" id="KW-0597">Phosphoprotein</keyword>
<dbReference type="GO" id="GO:0000156">
    <property type="term" value="F:phosphorelay response regulator activity"/>
    <property type="evidence" value="ECO:0007669"/>
    <property type="project" value="TreeGrafter"/>
</dbReference>
<evidence type="ECO:0000256" key="1">
    <source>
        <dbReference type="ARBA" id="ARBA00004496"/>
    </source>
</evidence>
<dbReference type="EMBL" id="FOSQ01000001">
    <property type="protein sequence ID" value="SFK17315.1"/>
    <property type="molecule type" value="Genomic_DNA"/>
</dbReference>
<accession>A0A1I3XCS7</accession>
<dbReference type="InterPro" id="IPR011006">
    <property type="entry name" value="CheY-like_superfamily"/>
</dbReference>
<comment type="subcellular location">
    <subcellularLocation>
        <location evidence="1">Cytoplasm</location>
    </subcellularLocation>
</comment>
<evidence type="ECO:0000256" key="2">
    <source>
        <dbReference type="ARBA" id="ARBA00022490"/>
    </source>
</evidence>
<evidence type="ECO:0000256" key="3">
    <source>
        <dbReference type="ARBA" id="ARBA00022553"/>
    </source>
</evidence>
<dbReference type="SUPFAM" id="SSF46894">
    <property type="entry name" value="C-terminal effector domain of the bipartite response regulators"/>
    <property type="match status" value="1"/>
</dbReference>
<dbReference type="GO" id="GO:0005829">
    <property type="term" value="C:cytosol"/>
    <property type="evidence" value="ECO:0007669"/>
    <property type="project" value="TreeGrafter"/>
</dbReference>
<dbReference type="FunFam" id="1.10.10.10:FF:000099">
    <property type="entry name" value="Two-component system response regulator TorR"/>
    <property type="match status" value="1"/>
</dbReference>
<evidence type="ECO:0000256" key="10">
    <source>
        <dbReference type="PROSITE-ProRule" id="PRU01091"/>
    </source>
</evidence>
<evidence type="ECO:0000313" key="14">
    <source>
        <dbReference type="EMBL" id="SFK17315.1"/>
    </source>
</evidence>
<reference evidence="14 15" key="1">
    <citation type="submission" date="2016-10" db="EMBL/GenBank/DDBJ databases">
        <authorList>
            <person name="de Groot N.N."/>
        </authorList>
    </citation>
    <scope>NUCLEOTIDE SEQUENCE [LARGE SCALE GENOMIC DNA]</scope>
    <source>
        <strain evidence="14 15">DSM 19981</strain>
    </source>
</reference>
<dbReference type="Pfam" id="PF00486">
    <property type="entry name" value="Trans_reg_C"/>
    <property type="match status" value="1"/>
</dbReference>
<dbReference type="Gene3D" id="3.40.50.2300">
    <property type="match status" value="1"/>
</dbReference>
<dbReference type="InterPro" id="IPR001867">
    <property type="entry name" value="OmpR/PhoB-type_DNA-bd"/>
</dbReference>
<dbReference type="SMART" id="SM00862">
    <property type="entry name" value="Trans_reg_C"/>
    <property type="match status" value="1"/>
</dbReference>
<dbReference type="InterPro" id="IPR016032">
    <property type="entry name" value="Sig_transdc_resp-reg_C-effctor"/>
</dbReference>
<dbReference type="PROSITE" id="PS50110">
    <property type="entry name" value="RESPONSE_REGULATORY"/>
    <property type="match status" value="1"/>
</dbReference>
<evidence type="ECO:0000256" key="4">
    <source>
        <dbReference type="ARBA" id="ARBA00023012"/>
    </source>
</evidence>
<dbReference type="InterPro" id="IPR036388">
    <property type="entry name" value="WH-like_DNA-bd_sf"/>
</dbReference>
<dbReference type="GO" id="GO:0000976">
    <property type="term" value="F:transcription cis-regulatory region binding"/>
    <property type="evidence" value="ECO:0007669"/>
    <property type="project" value="TreeGrafter"/>
</dbReference>
<evidence type="ECO:0000256" key="7">
    <source>
        <dbReference type="ARBA" id="ARBA00023163"/>
    </source>
</evidence>
<keyword evidence="6 10" id="KW-0238">DNA-binding</keyword>
<dbReference type="GO" id="GO:0006355">
    <property type="term" value="P:regulation of DNA-templated transcription"/>
    <property type="evidence" value="ECO:0007669"/>
    <property type="project" value="InterPro"/>
</dbReference>
<dbReference type="SUPFAM" id="SSF52172">
    <property type="entry name" value="CheY-like"/>
    <property type="match status" value="1"/>
</dbReference>
<dbReference type="PROSITE" id="PS51755">
    <property type="entry name" value="OMPR_PHOB"/>
    <property type="match status" value="1"/>
</dbReference>
<dbReference type="CDD" id="cd17574">
    <property type="entry name" value="REC_OmpR"/>
    <property type="match status" value="1"/>
</dbReference>
<protein>
    <recommendedName>
        <fullName evidence="8">Regulatory protein VirG</fullName>
    </recommendedName>
</protein>
<gene>
    <name evidence="14" type="ORF">SAMN02745775_101185</name>
</gene>
<dbReference type="Pfam" id="PF00072">
    <property type="entry name" value="Response_reg"/>
    <property type="match status" value="1"/>
</dbReference>
<dbReference type="PANTHER" id="PTHR48111:SF4">
    <property type="entry name" value="DNA-BINDING DUAL TRANSCRIPTIONAL REGULATOR OMPR"/>
    <property type="match status" value="1"/>
</dbReference>
<dbReference type="Gene3D" id="1.10.10.10">
    <property type="entry name" value="Winged helix-like DNA-binding domain superfamily/Winged helix DNA-binding domain"/>
    <property type="match status" value="1"/>
</dbReference>
<dbReference type="PANTHER" id="PTHR48111">
    <property type="entry name" value="REGULATOR OF RPOS"/>
    <property type="match status" value="1"/>
</dbReference>
<dbReference type="InterPro" id="IPR039420">
    <property type="entry name" value="WalR-like"/>
</dbReference>
<dbReference type="SMART" id="SM00448">
    <property type="entry name" value="REC"/>
    <property type="match status" value="1"/>
</dbReference>
<dbReference type="RefSeq" id="WP_092954119.1">
    <property type="nucleotide sequence ID" value="NZ_FOSQ01000001.1"/>
</dbReference>
<dbReference type="CDD" id="cd00383">
    <property type="entry name" value="trans_reg_C"/>
    <property type="match status" value="1"/>
</dbReference>
<feature type="DNA-binding region" description="OmpR/PhoB-type" evidence="10">
    <location>
        <begin position="155"/>
        <end position="255"/>
    </location>
</feature>
<dbReference type="STRING" id="1123062.SAMN02745775_101185"/>
<keyword evidence="4" id="KW-0902">Two-component regulatory system</keyword>
<evidence type="ECO:0000313" key="15">
    <source>
        <dbReference type="Proteomes" id="UP000199473"/>
    </source>
</evidence>
<evidence type="ECO:0000256" key="5">
    <source>
        <dbReference type="ARBA" id="ARBA00023015"/>
    </source>
</evidence>
<evidence type="ECO:0000256" key="6">
    <source>
        <dbReference type="ARBA" id="ARBA00023125"/>
    </source>
</evidence>